<organism evidence="2 3">
    <name type="scientific">Ephemerocybe angulata</name>
    <dbReference type="NCBI Taxonomy" id="980116"/>
    <lineage>
        <taxon>Eukaryota</taxon>
        <taxon>Fungi</taxon>
        <taxon>Dikarya</taxon>
        <taxon>Basidiomycota</taxon>
        <taxon>Agaricomycotina</taxon>
        <taxon>Agaricomycetes</taxon>
        <taxon>Agaricomycetidae</taxon>
        <taxon>Agaricales</taxon>
        <taxon>Agaricineae</taxon>
        <taxon>Psathyrellaceae</taxon>
        <taxon>Ephemerocybe</taxon>
    </lineage>
</organism>
<comment type="caution">
    <text evidence="2">The sequence shown here is derived from an EMBL/GenBank/DDBJ whole genome shotgun (WGS) entry which is preliminary data.</text>
</comment>
<dbReference type="Proteomes" id="UP000541558">
    <property type="component" value="Unassembled WGS sequence"/>
</dbReference>
<keyword evidence="3" id="KW-1185">Reference proteome</keyword>
<dbReference type="EMBL" id="JAACJK010000163">
    <property type="protein sequence ID" value="KAF5326630.1"/>
    <property type="molecule type" value="Genomic_DNA"/>
</dbReference>
<dbReference type="Gene3D" id="1.25.40.10">
    <property type="entry name" value="Tetratricopeptide repeat domain"/>
    <property type="match status" value="1"/>
</dbReference>
<accession>A0A8H5BNF8</accession>
<dbReference type="InterPro" id="IPR011990">
    <property type="entry name" value="TPR-like_helical_dom_sf"/>
</dbReference>
<protein>
    <recommendedName>
        <fullName evidence="1">CHAT domain-containing protein</fullName>
    </recommendedName>
</protein>
<evidence type="ECO:0000313" key="2">
    <source>
        <dbReference type="EMBL" id="KAF5326630.1"/>
    </source>
</evidence>
<proteinExistence type="predicted"/>
<name>A0A8H5BNF8_9AGAR</name>
<evidence type="ECO:0000313" key="3">
    <source>
        <dbReference type="Proteomes" id="UP000541558"/>
    </source>
</evidence>
<dbReference type="Pfam" id="PF12770">
    <property type="entry name" value="CHAT"/>
    <property type="match status" value="1"/>
</dbReference>
<evidence type="ECO:0000259" key="1">
    <source>
        <dbReference type="Pfam" id="PF12770"/>
    </source>
</evidence>
<dbReference type="OrthoDB" id="9991317at2759"/>
<sequence length="1504" mass="166510">MSTESPEDIVRIGTSPKGIPEYSHDTGIIMVFSSRKDWKDTFCELVTGAPFHSMSNVTGASDTMHLKFSYPCYLQQPVEYVETTEGLTDKKPVKTKRHITAIQLISMTEFGGVNASLKTNVDIFASLCALLAVLNMRSQPFLGVLFLGDSSSPRIGGVAGPLVDQLAKHVIGEGRSQFQFVSTSWYLRPPGKKEASRMELNEGKLRGFFANSFNPTKDPALAGRYRFTRLTQSPDSALAIASSFLNNTEFLSQLSMPWLQMQLPAMDQLSSTAIGGGYINQLNKAISNLESDIRREIGRVSEDLLREYLDESFQLLAPYLELYPYSNVFEKATEEKDGAGELKPLCAAIKEITKGKTFILVFDDSLFLGPSKAHLPIIPADTDDHYFISINAFHNATDDAIILTQTLKCLAFMNIAGLDLSGLALIMSDKKEDVPNMLASIKLLSKICGPSCLKYLVLVKSKWLDGDRALYKLDTLVPEAKCLTKDDKKQGSTKASISALLDSLIQPGFVLSEKLAACQEFIWKHETFSATTPGVEVQDFLTKKLVDQQEKFRSNRHDVAGGDAARLLPIWESQVDILLLQWALIRFTGSSNIYKDVAQKVEEDAGVEKAMTRLTAIISLQSDLHSDKGNKVAQLGDMYNAHFKLYGKTEDLTDAIKQYDQAAALIPDDDPEKKAEYLSILGSHLQKKFQLFGDKNDVLRAIQACKDAVDLQYRADGSDNANLKKALAQHALGALLKKKFADYFDDPNDIDGAIDCFNEAKRFTPYGHRANQIIFSDLCHSHVLKSKYHSMKNDIPAAVLDIETAIEQYNRTLPEPGRDHPGYAMILDAKCMAYAKHHKLVKVQGNPSKHTPDIHEAIRAGEMAAEHGKETPQECAYLLNLGKAYWYSYEESRQAASSALSADGASSLTKAVDCFHHAAQCDTADKMVRFKAARNWAKLEGERLVLAAKKDPTITLKAYEYCIILLAEIAGQEIPIHEQYRRLERIQKVVHQATAAAITHDRLDKAVEFFEEGRSVIWRHYFKHDVVMQALKEKDPEKAKEYSLFLDKLRSHAADAESSTTYFKATVGDKDAQDNSSPGFMGRLAAGASALVTKAKNAIKGLMGFEFFGMYKKLSILDNAAENGPIILINLCDEQCDALIIQRKKPVVRVNLPAMNNTKAEELQKDLRVLLGEGTSHARGPLIARGIKPALSVDTTLRENSMETILKELWITVVGPVVKALDKSYNKKSPLSHIFWCSSGHLAFLPLHAAGDYAFKDPKSKEVRILPSLFHSSYIPNIFAMLRRHNGDDSGSKFQLLAVAQSNTPNQLPLPQTIPEVDHLKNHSVAKDFSTVLKNEEGSVERVKEELLKSQWAHFACHGVQDRVDGLKSALLLEGGNKLTLKDLVDLKIPLAEFAFLSACQSAKGDITLPEEHIHLAAGMIVAGYQGVVATMWSIKDEDGLSIAKAVYDKLFAEKKGGWFGGSKGTAKPDFKEAVGALNEAVTDLRVNGKADYLRWVPFVHIGL</sequence>
<feature type="domain" description="CHAT" evidence="1">
    <location>
        <begin position="1205"/>
        <end position="1453"/>
    </location>
</feature>
<reference evidence="2 3" key="1">
    <citation type="journal article" date="2020" name="ISME J.">
        <title>Uncovering the hidden diversity of litter-decomposition mechanisms in mushroom-forming fungi.</title>
        <authorList>
            <person name="Floudas D."/>
            <person name="Bentzer J."/>
            <person name="Ahren D."/>
            <person name="Johansson T."/>
            <person name="Persson P."/>
            <person name="Tunlid A."/>
        </authorList>
    </citation>
    <scope>NUCLEOTIDE SEQUENCE [LARGE SCALE GENOMIC DNA]</scope>
    <source>
        <strain evidence="2 3">CBS 175.51</strain>
    </source>
</reference>
<gene>
    <name evidence="2" type="ORF">D9611_000867</name>
</gene>
<dbReference type="InterPro" id="IPR024983">
    <property type="entry name" value="CHAT_dom"/>
</dbReference>